<reference evidence="2" key="1">
    <citation type="submission" date="2022-12" db="EMBL/GenBank/DDBJ databases">
        <authorList>
            <person name="Wang J."/>
        </authorList>
    </citation>
    <scope>NUCLEOTIDE SEQUENCE</scope>
    <source>
        <strain evidence="2">HY-42-06</strain>
    </source>
</reference>
<evidence type="ECO:0000313" key="2">
    <source>
        <dbReference type="EMBL" id="MCY6371994.1"/>
    </source>
</evidence>
<evidence type="ECO:0000259" key="1">
    <source>
        <dbReference type="Pfam" id="PF08486"/>
    </source>
</evidence>
<dbReference type="InterPro" id="IPR013486">
    <property type="entry name" value="SpoIID/LytB"/>
</dbReference>
<dbReference type="InterPro" id="IPR013693">
    <property type="entry name" value="SpoIID/LytB_N"/>
</dbReference>
<dbReference type="EMBL" id="JAPQES010000006">
    <property type="protein sequence ID" value="MCY6371994.1"/>
    <property type="molecule type" value="Genomic_DNA"/>
</dbReference>
<feature type="domain" description="Sporulation stage II protein D amidase enhancer LytB N-terminal" evidence="1">
    <location>
        <begin position="256"/>
        <end position="347"/>
    </location>
</feature>
<accession>A0ABT4CSH6</accession>
<name>A0ABT4CSH6_9CLOT</name>
<evidence type="ECO:0000313" key="3">
    <source>
        <dbReference type="Proteomes" id="UP001079657"/>
    </source>
</evidence>
<proteinExistence type="predicted"/>
<dbReference type="Pfam" id="PF08486">
    <property type="entry name" value="SpoIID"/>
    <property type="match status" value="1"/>
</dbReference>
<dbReference type="NCBIfam" id="TIGR02669">
    <property type="entry name" value="SpoIID_LytB"/>
    <property type="match status" value="1"/>
</dbReference>
<sequence>MKKFLLILSTFIIAIICILFYPRKVTHGIIMETNDNYSLIYIDGKLKEVKIPNLNLPKYTVLSFKFNAFQTYDYKINKPLLNRVMVKESKNYELEGLGSKTLSKKPLFYKIDSNDNINIGTSKDIIVGKNNVRSFLNDDRLNTFIIYPMEDYSTTRVGISTSNFSSIYHDKLKIQLNSPCKIYSEMEDISLDIPTNNSITAVCEKKHLNLYVDESKITTKNRLYIKGTNLTLTNINRGYPSFNPSYNGILELYPTEKGIILVNEVNIEDYLYKVVPSEMPIWGGLEALKCQAVAARTYAISDMLSNRYGSLGFYVDDSTKSQVYNNIKPQEISNKAIKNTTGLIMTYNNNPIDAKYYSTSCGSGVNYQDIWFKSDGSSDNKPYLKTNRFLKNNIALPTSEENWLKFYRNEDIQSFDNKSSYFRWNVSFSKNTLEENLNINLKKIYKNSRQYINILKNGKKSKWMPRTLKNLQDIKVLNRSEGGNILEISFIFENVTVNVKKDSFVRRSFRCNNPPKIIRYIGKPLENWTTLPSSFFSIEKLNDTFTLYGGGYGHGVGMSQYGAMYLGKEGKDFKTILNTYYKNIKFNKLY</sequence>
<organism evidence="2 3">
    <name type="scientific">Clostridium ganghwense</name>
    <dbReference type="NCBI Taxonomy" id="312089"/>
    <lineage>
        <taxon>Bacteria</taxon>
        <taxon>Bacillati</taxon>
        <taxon>Bacillota</taxon>
        <taxon>Clostridia</taxon>
        <taxon>Eubacteriales</taxon>
        <taxon>Clostridiaceae</taxon>
        <taxon>Clostridium</taxon>
    </lineage>
</organism>
<protein>
    <submittedName>
        <fullName evidence="2">SpoIID/LytB domain-containing protein</fullName>
    </submittedName>
</protein>
<dbReference type="RefSeq" id="WP_268050905.1">
    <property type="nucleotide sequence ID" value="NZ_JAPQES010000006.1"/>
</dbReference>
<gene>
    <name evidence="2" type="ORF">OXH55_15270</name>
</gene>
<dbReference type="Proteomes" id="UP001079657">
    <property type="component" value="Unassembled WGS sequence"/>
</dbReference>
<comment type="caution">
    <text evidence="2">The sequence shown here is derived from an EMBL/GenBank/DDBJ whole genome shotgun (WGS) entry which is preliminary data.</text>
</comment>
<keyword evidence="3" id="KW-1185">Reference proteome</keyword>